<sequence length="85" mass="8824">MPSISSSNLQEIRSVATDSCPAPPSLLPAPRCHAGSAPPRHCQAQGCEILGPLSLVYCKDHANGEAARTANLSSKEIAKDDTVLA</sequence>
<accession>A0A0A9DEB1</accession>
<dbReference type="AlphaFoldDB" id="A0A0A9DEB1"/>
<protein>
    <submittedName>
        <fullName evidence="1">Uncharacterized protein</fullName>
    </submittedName>
</protein>
<reference evidence="1" key="2">
    <citation type="journal article" date="2015" name="Data Brief">
        <title>Shoot transcriptome of the giant reed, Arundo donax.</title>
        <authorList>
            <person name="Barrero R.A."/>
            <person name="Guerrero F.D."/>
            <person name="Moolhuijzen P."/>
            <person name="Goolsby J.A."/>
            <person name="Tidwell J."/>
            <person name="Bellgard S.E."/>
            <person name="Bellgard M.I."/>
        </authorList>
    </citation>
    <scope>NUCLEOTIDE SEQUENCE</scope>
    <source>
        <tissue evidence="1">Shoot tissue taken approximately 20 cm above the soil surface</tissue>
    </source>
</reference>
<organism evidence="1">
    <name type="scientific">Arundo donax</name>
    <name type="common">Giant reed</name>
    <name type="synonym">Donax arundinaceus</name>
    <dbReference type="NCBI Taxonomy" id="35708"/>
    <lineage>
        <taxon>Eukaryota</taxon>
        <taxon>Viridiplantae</taxon>
        <taxon>Streptophyta</taxon>
        <taxon>Embryophyta</taxon>
        <taxon>Tracheophyta</taxon>
        <taxon>Spermatophyta</taxon>
        <taxon>Magnoliopsida</taxon>
        <taxon>Liliopsida</taxon>
        <taxon>Poales</taxon>
        <taxon>Poaceae</taxon>
        <taxon>PACMAD clade</taxon>
        <taxon>Arundinoideae</taxon>
        <taxon>Arundineae</taxon>
        <taxon>Arundo</taxon>
    </lineage>
</organism>
<proteinExistence type="predicted"/>
<evidence type="ECO:0000313" key="1">
    <source>
        <dbReference type="EMBL" id="JAD82082.1"/>
    </source>
</evidence>
<reference evidence="1" key="1">
    <citation type="submission" date="2014-09" db="EMBL/GenBank/DDBJ databases">
        <authorList>
            <person name="Magalhaes I.L.F."/>
            <person name="Oliveira U."/>
            <person name="Santos F.R."/>
            <person name="Vidigal T.H.D.A."/>
            <person name="Brescovit A.D."/>
            <person name="Santos A.J."/>
        </authorList>
    </citation>
    <scope>NUCLEOTIDE SEQUENCE</scope>
    <source>
        <tissue evidence="1">Shoot tissue taken approximately 20 cm above the soil surface</tissue>
    </source>
</reference>
<name>A0A0A9DEB1_ARUDO</name>
<dbReference type="EMBL" id="GBRH01215813">
    <property type="protein sequence ID" value="JAD82082.1"/>
    <property type="molecule type" value="Transcribed_RNA"/>
</dbReference>